<reference evidence="4" key="2">
    <citation type="submission" date="2015-06" db="UniProtKB">
        <authorList>
            <consortium name="EnsemblPlants"/>
        </authorList>
    </citation>
    <scope>IDENTIFICATION</scope>
    <source>
        <strain evidence="4">DM1-3 516 R44</strain>
    </source>
</reference>
<keyword evidence="1" id="KW-0175">Coiled coil</keyword>
<proteinExistence type="predicted"/>
<dbReference type="InParanoid" id="M1D935"/>
<dbReference type="InterPro" id="IPR046796">
    <property type="entry name" value="Transposase_32_dom"/>
</dbReference>
<evidence type="ECO:0000313" key="4">
    <source>
        <dbReference type="EnsemblPlants" id="PGSC0003DMT400085255"/>
    </source>
</evidence>
<feature type="coiled-coil region" evidence="1">
    <location>
        <begin position="22"/>
        <end position="49"/>
    </location>
</feature>
<dbReference type="EnsemblPlants" id="PGSC0003DMT400085255">
    <property type="protein sequence ID" value="PGSC0003DMT400085255"/>
    <property type="gene ID" value="PGSC0003DMG400034826"/>
</dbReference>
<keyword evidence="5" id="KW-1185">Reference proteome</keyword>
<feature type="region of interest" description="Disordered" evidence="2">
    <location>
        <begin position="122"/>
        <end position="157"/>
    </location>
</feature>
<dbReference type="PaxDb" id="4113-PGSC0003DMT400085255"/>
<evidence type="ECO:0000256" key="2">
    <source>
        <dbReference type="SAM" id="MobiDB-lite"/>
    </source>
</evidence>
<dbReference type="HOGENOM" id="CLU_029307_1_3_1"/>
<organism evidence="4 5">
    <name type="scientific">Solanum tuberosum</name>
    <name type="common">Potato</name>
    <dbReference type="NCBI Taxonomy" id="4113"/>
    <lineage>
        <taxon>Eukaryota</taxon>
        <taxon>Viridiplantae</taxon>
        <taxon>Streptophyta</taxon>
        <taxon>Embryophyta</taxon>
        <taxon>Tracheophyta</taxon>
        <taxon>Spermatophyta</taxon>
        <taxon>Magnoliopsida</taxon>
        <taxon>eudicotyledons</taxon>
        <taxon>Gunneridae</taxon>
        <taxon>Pentapetalae</taxon>
        <taxon>asterids</taxon>
        <taxon>lamiids</taxon>
        <taxon>Solanales</taxon>
        <taxon>Solanaceae</taxon>
        <taxon>Solanoideae</taxon>
        <taxon>Solaneae</taxon>
        <taxon>Solanum</taxon>
    </lineage>
</organism>
<feature type="domain" description="Putative plant transposon protein" evidence="3">
    <location>
        <begin position="212"/>
        <end position="277"/>
    </location>
</feature>
<feature type="region of interest" description="Disordered" evidence="2">
    <location>
        <begin position="79"/>
        <end position="104"/>
    </location>
</feature>
<name>M1D935_SOLTU</name>
<accession>M1D935</accession>
<dbReference type="PANTHER" id="PTHR33180:SF31">
    <property type="entry name" value="POLYPROTEIN PROTEIN"/>
    <property type="match status" value="1"/>
</dbReference>
<dbReference type="Pfam" id="PF20167">
    <property type="entry name" value="Transposase_32"/>
    <property type="match status" value="1"/>
</dbReference>
<feature type="compositionally biased region" description="Basic and acidic residues" evidence="2">
    <location>
        <begin position="86"/>
        <end position="97"/>
    </location>
</feature>
<evidence type="ECO:0000313" key="5">
    <source>
        <dbReference type="Proteomes" id="UP000011115"/>
    </source>
</evidence>
<dbReference type="AlphaFoldDB" id="M1D935"/>
<dbReference type="Gramene" id="PGSC0003DMT400085255">
    <property type="protein sequence ID" value="PGSC0003DMT400085255"/>
    <property type="gene ID" value="PGSC0003DMG400034826"/>
</dbReference>
<evidence type="ECO:0000256" key="1">
    <source>
        <dbReference type="SAM" id="Coils"/>
    </source>
</evidence>
<evidence type="ECO:0000259" key="3">
    <source>
        <dbReference type="Pfam" id="PF20167"/>
    </source>
</evidence>
<reference evidence="5" key="1">
    <citation type="journal article" date="2011" name="Nature">
        <title>Genome sequence and analysis of the tuber crop potato.</title>
        <authorList>
            <consortium name="The Potato Genome Sequencing Consortium"/>
        </authorList>
    </citation>
    <scope>NUCLEOTIDE SEQUENCE [LARGE SCALE GENOMIC DNA]</scope>
    <source>
        <strain evidence="5">cv. DM1-3 516 R44</strain>
    </source>
</reference>
<sequence>MAEGSGGKLAEANQEVEGDFKLAALVTQLNDLATKISKVENQCKSQRSQSFRRARVSSPKRFSTCSRLPVLLFDLSPNSSQSFADMRGREELPPGDKGKRKKHIEKKGVAIETQVEWSELEDDQPLIHRQNRLRDRPQPTPTRVSSAAAPPESDAVPAQAPLVTPALPIVPPARRLNRLKGEGVQTIIAEKLLSMEGIKGKYSDVMDTLRYHEFEQFTRPRGPYIPSWVSEFYTTYGELVPKKKKMESEFRPVKSVMVRDKTVECHIEHINSVLGRPLHSVLLYEGLPIV</sequence>
<dbReference type="Proteomes" id="UP000011115">
    <property type="component" value="Unassembled WGS sequence"/>
</dbReference>
<dbReference type="PANTHER" id="PTHR33180">
    <property type="entry name" value="PHOTOSYSTEM II CP43 REACTION CENTER PROTEIN"/>
    <property type="match status" value="1"/>
</dbReference>
<protein>
    <recommendedName>
        <fullName evidence="3">Putative plant transposon protein domain-containing protein</fullName>
    </recommendedName>
</protein>